<dbReference type="EMBL" id="PQGG01000026">
    <property type="protein sequence ID" value="POP52693.1"/>
    <property type="molecule type" value="Genomic_DNA"/>
</dbReference>
<evidence type="ECO:0000313" key="6">
    <source>
        <dbReference type="EMBL" id="POP52693.1"/>
    </source>
</evidence>
<dbReference type="EC" id="3.1.1.23" evidence="3"/>
<dbReference type="InterPro" id="IPR051044">
    <property type="entry name" value="MAG_DAG_Lipase"/>
</dbReference>
<dbReference type="SUPFAM" id="SSF53474">
    <property type="entry name" value="alpha/beta-Hydrolases"/>
    <property type="match status" value="1"/>
</dbReference>
<dbReference type="OrthoDB" id="9806902at2"/>
<comment type="catalytic activity">
    <reaction evidence="1">
        <text>Hydrolyzes glycerol monoesters of long-chain fatty acids.</text>
        <dbReference type="EC" id="3.1.1.23"/>
    </reaction>
</comment>
<comment type="caution">
    <text evidence="6">The sequence shown here is derived from an EMBL/GenBank/DDBJ whole genome shotgun (WGS) entry which is preliminary data.</text>
</comment>
<dbReference type="InterPro" id="IPR029058">
    <property type="entry name" value="AB_hydrolase_fold"/>
</dbReference>
<accession>A0A2S4HFC7</accession>
<organism evidence="6 7">
    <name type="scientific">Zhongshania marina</name>
    <dbReference type="NCBI Taxonomy" id="2304603"/>
    <lineage>
        <taxon>Bacteria</taxon>
        <taxon>Pseudomonadati</taxon>
        <taxon>Pseudomonadota</taxon>
        <taxon>Gammaproteobacteria</taxon>
        <taxon>Cellvibrionales</taxon>
        <taxon>Spongiibacteraceae</taxon>
        <taxon>Zhongshania</taxon>
    </lineage>
</organism>
<dbReference type="GO" id="GO:0047372">
    <property type="term" value="F:monoacylglycerol lipase activity"/>
    <property type="evidence" value="ECO:0007669"/>
    <property type="project" value="UniProtKB-EC"/>
</dbReference>
<evidence type="ECO:0000256" key="1">
    <source>
        <dbReference type="ARBA" id="ARBA00001613"/>
    </source>
</evidence>
<evidence type="ECO:0000256" key="2">
    <source>
        <dbReference type="ARBA" id="ARBA00008645"/>
    </source>
</evidence>
<dbReference type="PRINTS" id="PR00111">
    <property type="entry name" value="ABHYDROLASE"/>
</dbReference>
<dbReference type="RefSeq" id="WP_103684511.1">
    <property type="nucleotide sequence ID" value="NZ_PQGG01000026.1"/>
</dbReference>
<protein>
    <recommendedName>
        <fullName evidence="4">Monoacylglycerol lipase</fullName>
        <ecNumber evidence="3">3.1.1.23</ecNumber>
    </recommendedName>
</protein>
<dbReference type="Proteomes" id="UP000237222">
    <property type="component" value="Unassembled WGS sequence"/>
</dbReference>
<evidence type="ECO:0000313" key="7">
    <source>
        <dbReference type="Proteomes" id="UP000237222"/>
    </source>
</evidence>
<name>A0A2S4HFC7_9GAMM</name>
<dbReference type="InterPro" id="IPR000073">
    <property type="entry name" value="AB_hydrolase_1"/>
</dbReference>
<feature type="domain" description="Serine aminopeptidase S33" evidence="5">
    <location>
        <begin position="25"/>
        <end position="257"/>
    </location>
</feature>
<proteinExistence type="inferred from homology"/>
<dbReference type="Pfam" id="PF12146">
    <property type="entry name" value="Hydrolase_4"/>
    <property type="match status" value="1"/>
</dbReference>
<gene>
    <name evidence="6" type="ORF">C0068_10830</name>
</gene>
<reference evidence="6" key="1">
    <citation type="submission" date="2018-01" db="EMBL/GenBank/DDBJ databases">
        <authorList>
            <person name="Yu X.-D."/>
        </authorList>
    </citation>
    <scope>NUCLEOTIDE SEQUENCE</scope>
    <source>
        <strain evidence="6">ZX-21</strain>
    </source>
</reference>
<dbReference type="PANTHER" id="PTHR11614">
    <property type="entry name" value="PHOSPHOLIPASE-RELATED"/>
    <property type="match status" value="1"/>
</dbReference>
<sequence length="278" mass="30424">MVQTNGKLLGCDGVKIFWQSWRADNPVAVVVISHGLGEHGGRYAELAKALVAQNYTVYAIDHRGHGQSYGHRGAINRYQYCIDDLNQLIDKIAEEHELPIALLGHSMGGAIAVGFALQHQEKLSALLLSGAALSVDAINTPIQLFCGIVSTFVPNLPSFNVAPELVSRDSSVVKDYSEDPLNLTSRVPLKTISELVNKVTKLPAQFPALTLPMFIMHGSDDKLVPAASSEILFEKVSSEDKELKIYPGFYHEILNELPTDRAQVVSDICGWMLARFPS</sequence>
<evidence type="ECO:0000256" key="3">
    <source>
        <dbReference type="ARBA" id="ARBA00013254"/>
    </source>
</evidence>
<dbReference type="InterPro" id="IPR022742">
    <property type="entry name" value="Hydrolase_4"/>
</dbReference>
<dbReference type="AlphaFoldDB" id="A0A2S4HFC7"/>
<dbReference type="FunFam" id="3.40.50.1820:FF:000117">
    <property type="entry name" value="Monoglyceride lipase, putative"/>
    <property type="match status" value="1"/>
</dbReference>
<dbReference type="Gene3D" id="3.40.50.1820">
    <property type="entry name" value="alpha/beta hydrolase"/>
    <property type="match status" value="1"/>
</dbReference>
<comment type="similarity">
    <text evidence="2">Belongs to the AB hydrolase superfamily.</text>
</comment>
<evidence type="ECO:0000259" key="5">
    <source>
        <dbReference type="Pfam" id="PF12146"/>
    </source>
</evidence>
<evidence type="ECO:0000256" key="4">
    <source>
        <dbReference type="ARBA" id="ARBA00071261"/>
    </source>
</evidence>